<evidence type="ECO:0000256" key="13">
    <source>
        <dbReference type="SAM" id="SignalP"/>
    </source>
</evidence>
<dbReference type="PROSITE" id="PS51233">
    <property type="entry name" value="VWFD"/>
    <property type="match status" value="1"/>
</dbReference>
<feature type="domain" description="Cadherin" evidence="15">
    <location>
        <begin position="1809"/>
        <end position="1912"/>
    </location>
</feature>
<dbReference type="Pfam" id="PF23263">
    <property type="entry name" value="C8-3_MUC4"/>
    <property type="match status" value="1"/>
</dbReference>
<dbReference type="Proteomes" id="UP001174909">
    <property type="component" value="Unassembled WGS sequence"/>
</dbReference>
<dbReference type="SUPFAM" id="SSF49313">
    <property type="entry name" value="Cadherin-like"/>
    <property type="match status" value="18"/>
</dbReference>
<feature type="domain" description="Cadherin" evidence="15">
    <location>
        <begin position="2465"/>
        <end position="2547"/>
    </location>
</feature>
<dbReference type="InterPro" id="IPR003886">
    <property type="entry name" value="NIDO_dom"/>
</dbReference>
<keyword evidence="3 13" id="KW-0732">Signal</keyword>
<dbReference type="CDD" id="cd00054">
    <property type="entry name" value="EGF_CA"/>
    <property type="match status" value="1"/>
</dbReference>
<dbReference type="InterPro" id="IPR001881">
    <property type="entry name" value="EGF-like_Ca-bd_dom"/>
</dbReference>
<dbReference type="GO" id="GO:0016477">
    <property type="term" value="P:cell migration"/>
    <property type="evidence" value="ECO:0007669"/>
    <property type="project" value="TreeGrafter"/>
</dbReference>
<feature type="domain" description="Cadherin" evidence="15">
    <location>
        <begin position="1913"/>
        <end position="2020"/>
    </location>
</feature>
<gene>
    <name evidence="17" type="ORF">GBAR_LOCUS3200</name>
</gene>
<dbReference type="InterPro" id="IPR015919">
    <property type="entry name" value="Cadherin-like_sf"/>
</dbReference>
<dbReference type="CDD" id="cd00055">
    <property type="entry name" value="EGF_Lam"/>
    <property type="match status" value="1"/>
</dbReference>
<dbReference type="GO" id="GO:0008013">
    <property type="term" value="F:beta-catenin binding"/>
    <property type="evidence" value="ECO:0007669"/>
    <property type="project" value="TreeGrafter"/>
</dbReference>
<dbReference type="Pfam" id="PF14670">
    <property type="entry name" value="FXa_inhibition"/>
    <property type="match status" value="1"/>
</dbReference>
<dbReference type="SMART" id="SM00181">
    <property type="entry name" value="EGF"/>
    <property type="match status" value="3"/>
</dbReference>
<dbReference type="FunFam" id="2.60.40.60:FF:000015">
    <property type="entry name" value="FAT atypical cadherin 1"/>
    <property type="match status" value="1"/>
</dbReference>
<evidence type="ECO:0000256" key="6">
    <source>
        <dbReference type="ARBA" id="ARBA00022989"/>
    </source>
</evidence>
<feature type="region of interest" description="Disordered" evidence="11">
    <location>
        <begin position="3512"/>
        <end position="3610"/>
    </location>
</feature>
<dbReference type="InterPro" id="IPR000742">
    <property type="entry name" value="EGF"/>
</dbReference>
<dbReference type="PROSITE" id="PS50268">
    <property type="entry name" value="CADHERIN_2"/>
    <property type="match status" value="19"/>
</dbReference>
<dbReference type="PANTHER" id="PTHR24027:SF438">
    <property type="entry name" value="CADHERIN 23"/>
    <property type="match status" value="1"/>
</dbReference>
<dbReference type="InterPro" id="IPR018097">
    <property type="entry name" value="EGF_Ca-bd_CS"/>
</dbReference>
<protein>
    <submittedName>
        <fullName evidence="17">Protocadherin Fat 4</fullName>
    </submittedName>
</protein>
<feature type="domain" description="Cadherin" evidence="15">
    <location>
        <begin position="2655"/>
        <end position="2756"/>
    </location>
</feature>
<feature type="domain" description="EGF-like" evidence="14">
    <location>
        <begin position="916"/>
        <end position="956"/>
    </location>
</feature>
<accession>A0AA35R3Y8</accession>
<feature type="domain" description="Cadherin" evidence="15">
    <location>
        <begin position="2548"/>
        <end position="2654"/>
    </location>
</feature>
<dbReference type="PROSITE" id="PS50026">
    <property type="entry name" value="EGF_3"/>
    <property type="match status" value="1"/>
</dbReference>
<feature type="domain" description="Cadherin" evidence="15">
    <location>
        <begin position="2365"/>
        <end position="2445"/>
    </location>
</feature>
<sequence>MSTAPGMCWKVCFAVSLLLFLLHPATSQGEQLTPGSGSGLGYGSGLTGTPDPPTCDVYSVTLDVSLFESIIQNLQKELNCEVLEEGYEVLFRSLDVDLELLESRKSAIFADYFEDDDDIKSFSLEVCTYDMLATADDLSCIERLLPFAGEFAKGVIENADDRAGAVFVPNPIPFWDHYYTSVYMSTNGVVSFGRPFTQYWPVAFPYGWSSVPIIAAYWNDLDFRNDIEDSGLYYSAYVSSGPKRDQAFLQEFSERISAYTDGVDTYAVFLYQEGGINWNRDSRDIVIGYDSKNYVNYLNVDGSESFTEIDSVIGNTGNAGEWYFQLVDPDSDSDPEKECFKWVGRAEKEHARRDWRFRFWWRWGLSSGPNCATLVWSRRQSTVECCYDDSSGALLVGGRTGGSYKLHHPLFSNRNYITEDKQPFENCCQSSRLCSVFYTFRPSDDCSEYSPSEIGFTWGDPHFQTVDGLTYTFNGYGEYVLLQSDANNLTVQTRLVGVDMNSTGTVFSAVVVVQGRVQPVQVDLSEGSVFAYVNGTPVDIPSEEDEGLIITESRMYASLMEFSGDEQNSMSSEYISLTSSDENIIISTSTGASVMVSSSSSALHLAVEVNDAFVNSTKGLLGYLNEDTSDDFYRPDGTILSRNSSERDIFDYGISWHVGEEMSKFKYFDGHSYSTYNDGWDEHTPTFTDELDTSILDDLDAVCEGNTQCIFDYAITNNASFAAATYAVSTENEDTQNILDNTPPTISGPTVVYVTRGKIFEETFTVYDADGHNITAFELVQSGDLSLDFSGDTALLVWDTPGSELPQTPIHILANDSMGAATLHAVSIVLCACVNNGTCNNDTAPMFDSTNGHYLQECLCEELFSGDFCENDDRGCSDDSCPESAVCVEDTSVDVGYNCSSCQDGYELALDGKCTDINECDTEEHGCMHICNNTEGSYECLCEDGYELTEDGRNCTGLCSGCQIMSSCAKVGDQGFCLCLTIGKYCVGDCNGTVLADNNIQVGEHSCEDCMPNRYGYRCKRVCDCENGDCDPVKGCVCDAGYTGNHCESEINEAAPEFVNDTIKALRLSWNLPEGAVLAQFNATDMDAGQPGELNYRLYHGHQLPVNVSSGEGIFSIDNETGVLVLAKDLNTTRGLYRRFVLVVVASDSGRNPQSSEITVSVTLEDTPAPIPSFDKGLYMVEISENVLDNSIVLNFSCTEPEDATGTSNLTTRLTESNDSKLFSLEGEYDDLMLVLLKQRDYEALRDTTLPHYTLEVTCSNQYEITASATVDIEVLNEDDNSFEFDNATYFAVVPENVQRYHHVLTVSAFDPDIPDGNITYDVTGQPTEFSIRPNGTVYVTYSVDREKEDNYILNIEATLSSSREVTKAVVNITISDINEGPPIFSNDLYTSDNLTTANTVGDVALAVAAFDSDFENNGSVVYSIEENALFAINNLTGVVYIKNASVVSLYGSYVLKVYATDEGNPPMSSTSRVDIYVAPIPDSIEFQDIPSTIRIHEDNPRGYEIESIVAVVVDRNGGVIVDAQTVGDVQYELMQTNGSESFHIGRYSGNLILLNSLDFEEVKSYNLTIVASIPNYANATIESTASIEVSVVDVNDNSPVFTPSFYTEVVEEFTRVGRSVLTVHADDADSGNNADVSYRLKDGEDVVPFSVDRVNGVINVTSALDTPLDYRFYVVADDNGTPRRSSETVVFISVVRSLSVVPEFDRQQYVFNVSENSPPGTEIGSVLAHVAGNNSIDGYTHLKYRLQDASMFHIDPDLGNLSVLSALDAEHQTVYIIYAEVYNDTYVFDNATIEVHVDDVNDHAPQFRQSLYTDVITTARPQHSVLFNVSADDDDELGSRNSQVQYTIAESETIGFGINHTTGAVYIVNSTLYAGDYHLTAVATDEGDPRMSGTVLVFISVIPASPQSILFEESEYTFEVSEDAAPETLVGRVVALDHNRMPFPEGSDLRYRFSDANLTDFVHLTVGPMTGDVLVSSSLDRENQSRYTLVVIAEYEGNQTGEVKMTVNVLDINDNPPIFTKDVYAKGIFTTYGNSTAILQVTAFDIDDDLNGTVQYSFSDGESQTDQFRITNTGEIYSLTETIPAGDYRLIITASDSNPTMPENSTTIVSICVTYQQPNLPLQITTTMFQIPENSPAGTEVGTVQLVAGGMVIVPEHYSGNLEFSIGEDYFVINESNGTLKLVGALDRELRSNYSFGVTAEFSDYDIHVTITLTIKVVDENDNRPVFNPILYSTIIDDGYADNQRVPTDEILVTDRDEGINAQLDISLDELNPFGIRLISNTTGELRGEIIVQNASLLEPETAYIFNIIASDGGNPPETAMATVRIQVEYAIPDTIYFPYAHYAFNHTENSPTATEAGRVSVLPDTPALDDLVYSVSGGSGVFVFHIHQYSGVISNHFPLDREQGDEFNLTITARLIHHPIPSLSATTSVTVTILDTNDNVPIFDRSSYSAVVYIDELVTDVPIISVSASDADVGENSVISYSIVDHRDSFNILENGSIFAVNSTSLEVRTYSLTVEATDMGDEPLTGSTIVLIDIRQGIPDSIAFSEAQYNFNVSEYNISGTAVGEVALYPPLPTEFVQYRSFSSDSEDFVVVTQSGVVQSRRQFDYESSETVIDFEVVCTLYLPHENGVNLTDTASVRVIVLDENDNAPEFTNFPHNIEYRENVTQAENITRISANDADAGSNAELVFSIVNNKLLYIDPSTGDVFVLPGLDREEQEVHIVSVLVTDKGRVPKSYQDDFTLTLLDINDNSPVLVETEFSVDERVSGAVVFQLQYRDSDEQEYGRATIHISSGQSENRFTVDSASGEVTLNEALDFEVEQSVEFLVDLVDNPNDDPSNSNRVEYTVIVNVIDKPDNPPEFDTDTVQTLVIDPVITQGDTLIQGEDYSVRVRATDNSEYKLFSTIELYITIDARSLTFENEVYASSIPEDTPVNDKVNQLRIQELAQSSDYHYSFAYEIISPQGVADPFRSETGQYQIDIFVNADLNREAVPIYILQVSATRYLVSDRDMVESLMVDFTITIEDVNDNVPVIPPPRPLYYVSEADAINTVVTQVVATDSDIGSNKALQYSIIDPSTSPFEINRNDGTITIRQQLDFESQETYTLTVEVEDLGTPPLSSTAPYTIQIQNVNDVPPAFAAPAYFGELYTRAPANSDVIHVLLEVSDLDGDTTFTFSISPDPSDASAEEYSLSVRSQPPYHVIANRIPSNAQSGLRKFTVEVSDHVHKTSTVLYLGVFAQEHLLPMTVSGQSKEDFLTADVLRMLNTQLSSVFGRPVSYYYESIDESITDTKVLIVSVYGWYGGYGTRYDNGKEETRELSNSVSYVTYSEVEEGAIASAVSAAGIGDLDISVGDVPVSSPTAEPPTAAAADNTLLVGIISGAVVAVLLIILLIVVISVFGRRRKPKPEKDMYSDLSYKRKRRAKRPESFSLTQKGTNSDLAYETMFDDDEMLNEEQTMPWRPLRKASTEKAAERGSVMELDRTKYLDSYQQSTPMQPGQRMGEYDMFLNRNAPEAERSRRPSLDNMAGTNTPHSTPVHANSRSTLPAKANSRTAHVNSQTTSPVHVNSRSAAQVGVNSRSAAPAGVNSRGRAANSRSASVNSRANSRGIPRQ</sequence>
<dbReference type="PROSITE" id="PS01187">
    <property type="entry name" value="EGF_CA"/>
    <property type="match status" value="1"/>
</dbReference>
<proteinExistence type="predicted"/>
<feature type="domain" description="Cadherin" evidence="15">
    <location>
        <begin position="1060"/>
        <end position="1174"/>
    </location>
</feature>
<evidence type="ECO:0000256" key="8">
    <source>
        <dbReference type="ARBA" id="ARBA00023157"/>
    </source>
</evidence>
<comment type="subcellular location">
    <subcellularLocation>
        <location evidence="1">Membrane</location>
        <topology evidence="1">Single-pass membrane protein</topology>
    </subcellularLocation>
</comment>
<evidence type="ECO:0000259" key="16">
    <source>
        <dbReference type="PROSITE" id="PS51233"/>
    </source>
</evidence>
<dbReference type="Pfam" id="PF00094">
    <property type="entry name" value="VWD"/>
    <property type="match status" value="1"/>
</dbReference>
<evidence type="ECO:0000256" key="5">
    <source>
        <dbReference type="ARBA" id="ARBA00022837"/>
    </source>
</evidence>
<feature type="domain" description="Cadherin" evidence="15">
    <location>
        <begin position="1706"/>
        <end position="1808"/>
    </location>
</feature>
<feature type="domain" description="Cadherin" evidence="15">
    <location>
        <begin position="2037"/>
        <end position="2124"/>
    </location>
</feature>
<feature type="domain" description="Cadherin" evidence="15">
    <location>
        <begin position="1603"/>
        <end position="1705"/>
    </location>
</feature>
<evidence type="ECO:0000256" key="3">
    <source>
        <dbReference type="ARBA" id="ARBA00022729"/>
    </source>
</evidence>
<evidence type="ECO:0000259" key="14">
    <source>
        <dbReference type="PROSITE" id="PS50026"/>
    </source>
</evidence>
<feature type="domain" description="Cadherin" evidence="15">
    <location>
        <begin position="2229"/>
        <end position="2342"/>
    </location>
</feature>
<dbReference type="GO" id="GO:0016342">
    <property type="term" value="C:catenin complex"/>
    <property type="evidence" value="ECO:0007669"/>
    <property type="project" value="TreeGrafter"/>
</dbReference>
<dbReference type="Pfam" id="PF00028">
    <property type="entry name" value="Cadherin"/>
    <property type="match status" value="13"/>
</dbReference>
<dbReference type="GO" id="GO:0007160">
    <property type="term" value="P:cell-matrix adhesion"/>
    <property type="evidence" value="ECO:0007669"/>
    <property type="project" value="InterPro"/>
</dbReference>
<feature type="region of interest" description="Disordered" evidence="11">
    <location>
        <begin position="3403"/>
        <end position="3432"/>
    </location>
</feature>
<feature type="signal peptide" evidence="13">
    <location>
        <begin position="1"/>
        <end position="27"/>
    </location>
</feature>
<organism evidence="17 18">
    <name type="scientific">Geodia barretti</name>
    <name type="common">Barrett's horny sponge</name>
    <dbReference type="NCBI Taxonomy" id="519541"/>
    <lineage>
        <taxon>Eukaryota</taxon>
        <taxon>Metazoa</taxon>
        <taxon>Porifera</taxon>
        <taxon>Demospongiae</taxon>
        <taxon>Heteroscleromorpha</taxon>
        <taxon>Tetractinellida</taxon>
        <taxon>Astrophorina</taxon>
        <taxon>Geodiidae</taxon>
        <taxon>Geodia</taxon>
    </lineage>
</organism>
<feature type="chain" id="PRO_5041257553" evidence="13">
    <location>
        <begin position="28"/>
        <end position="3610"/>
    </location>
</feature>
<evidence type="ECO:0000313" key="17">
    <source>
        <dbReference type="EMBL" id="CAI8001490.1"/>
    </source>
</evidence>
<keyword evidence="2 12" id="KW-0812">Transmembrane</keyword>
<evidence type="ECO:0000256" key="4">
    <source>
        <dbReference type="ARBA" id="ARBA00022737"/>
    </source>
</evidence>
<dbReference type="FunFam" id="2.60.40.60:FF:000033">
    <property type="entry name" value="FAT atypical cadherin 1"/>
    <property type="match status" value="1"/>
</dbReference>
<dbReference type="InterPro" id="IPR000152">
    <property type="entry name" value="EGF-type_Asp/Asn_hydroxyl_site"/>
</dbReference>
<feature type="compositionally biased region" description="Polar residues" evidence="11">
    <location>
        <begin position="3525"/>
        <end position="3578"/>
    </location>
</feature>
<dbReference type="GO" id="GO:0007156">
    <property type="term" value="P:homophilic cell adhesion via plasma membrane adhesion molecules"/>
    <property type="evidence" value="ECO:0007669"/>
    <property type="project" value="InterPro"/>
</dbReference>
<evidence type="ECO:0000256" key="10">
    <source>
        <dbReference type="PROSITE-ProRule" id="PRU00076"/>
    </source>
</evidence>
<dbReference type="EMBL" id="CASHTH010000443">
    <property type="protein sequence ID" value="CAI8001490.1"/>
    <property type="molecule type" value="Genomic_DNA"/>
</dbReference>
<evidence type="ECO:0000256" key="2">
    <source>
        <dbReference type="ARBA" id="ARBA00022692"/>
    </source>
</evidence>
<reference evidence="17" key="1">
    <citation type="submission" date="2023-03" db="EMBL/GenBank/DDBJ databases">
        <authorList>
            <person name="Steffen K."/>
            <person name="Cardenas P."/>
        </authorList>
    </citation>
    <scope>NUCLEOTIDE SEQUENCE</scope>
</reference>
<dbReference type="InterPro" id="IPR020894">
    <property type="entry name" value="Cadherin_CS"/>
</dbReference>
<dbReference type="PROSITE" id="PS01186">
    <property type="entry name" value="EGF_2"/>
    <property type="match status" value="2"/>
</dbReference>
<evidence type="ECO:0000256" key="12">
    <source>
        <dbReference type="SAM" id="Phobius"/>
    </source>
</evidence>
<dbReference type="SUPFAM" id="SSF57196">
    <property type="entry name" value="EGF/Laminin"/>
    <property type="match status" value="1"/>
</dbReference>
<dbReference type="PROSITE" id="PS00010">
    <property type="entry name" value="ASX_HYDROXYL"/>
    <property type="match status" value="1"/>
</dbReference>
<comment type="caution">
    <text evidence="17">The sequence shown here is derived from an EMBL/GenBank/DDBJ whole genome shotgun (WGS) entry which is preliminary data.</text>
</comment>
<feature type="compositionally biased region" description="Low complexity" evidence="11">
    <location>
        <begin position="3584"/>
        <end position="3610"/>
    </location>
</feature>
<dbReference type="InterPro" id="IPR002049">
    <property type="entry name" value="LE_dom"/>
</dbReference>
<feature type="transmembrane region" description="Helical" evidence="12">
    <location>
        <begin position="3372"/>
        <end position="3397"/>
    </location>
</feature>
<dbReference type="Gene3D" id="2.10.25.10">
    <property type="entry name" value="Laminin"/>
    <property type="match status" value="1"/>
</dbReference>
<keyword evidence="6 12" id="KW-1133">Transmembrane helix</keyword>
<feature type="domain" description="Cadherin" evidence="15">
    <location>
        <begin position="1175"/>
        <end position="1285"/>
    </location>
</feature>
<evidence type="ECO:0000256" key="9">
    <source>
        <dbReference type="PROSITE-ProRule" id="PRU00043"/>
    </source>
</evidence>
<feature type="domain" description="Cadherin" evidence="15">
    <location>
        <begin position="1404"/>
        <end position="1493"/>
    </location>
</feature>
<keyword evidence="5 9" id="KW-0106">Calcium</keyword>
<feature type="domain" description="Cadherin" evidence="15">
    <location>
        <begin position="2920"/>
        <end position="3033"/>
    </location>
</feature>
<evidence type="ECO:0000313" key="18">
    <source>
        <dbReference type="Proteomes" id="UP001174909"/>
    </source>
</evidence>
<dbReference type="InterPro" id="IPR056619">
    <property type="entry name" value="C8-3_MUC4"/>
</dbReference>
<keyword evidence="18" id="KW-1185">Reference proteome</keyword>
<feature type="domain" description="Cadherin" evidence="15">
    <location>
        <begin position="1286"/>
        <end position="1385"/>
    </location>
</feature>
<dbReference type="SMART" id="SM00216">
    <property type="entry name" value="VWD"/>
    <property type="match status" value="1"/>
</dbReference>
<dbReference type="PROSITE" id="PS00022">
    <property type="entry name" value="EGF_1"/>
    <property type="match status" value="2"/>
</dbReference>
<feature type="domain" description="Cadherin" evidence="15">
    <location>
        <begin position="2769"/>
        <end position="2862"/>
    </location>
</feature>
<keyword evidence="10" id="KW-0245">EGF-like domain</keyword>
<comment type="caution">
    <text evidence="10">Lacks conserved residue(s) required for the propagation of feature annotation.</text>
</comment>
<evidence type="ECO:0000256" key="1">
    <source>
        <dbReference type="ARBA" id="ARBA00004167"/>
    </source>
</evidence>
<dbReference type="CDD" id="cd11304">
    <property type="entry name" value="Cadherin_repeat"/>
    <property type="match status" value="19"/>
</dbReference>
<keyword evidence="7 12" id="KW-0472">Membrane</keyword>
<dbReference type="InterPro" id="IPR039808">
    <property type="entry name" value="Cadherin"/>
</dbReference>
<dbReference type="InterPro" id="IPR002126">
    <property type="entry name" value="Cadherin-like_dom"/>
</dbReference>
<dbReference type="PROSITE" id="PS00232">
    <property type="entry name" value="CADHERIN_1"/>
    <property type="match status" value="7"/>
</dbReference>
<evidence type="ECO:0000256" key="7">
    <source>
        <dbReference type="ARBA" id="ARBA00023136"/>
    </source>
</evidence>
<evidence type="ECO:0000256" key="11">
    <source>
        <dbReference type="SAM" id="MobiDB-lite"/>
    </source>
</evidence>
<dbReference type="SMART" id="SM00179">
    <property type="entry name" value="EGF_CA"/>
    <property type="match status" value="1"/>
</dbReference>
<dbReference type="SMART" id="SM00112">
    <property type="entry name" value="CA"/>
    <property type="match status" value="19"/>
</dbReference>
<evidence type="ECO:0000259" key="15">
    <source>
        <dbReference type="PROSITE" id="PS50268"/>
    </source>
</evidence>
<dbReference type="PRINTS" id="PR00205">
    <property type="entry name" value="CADHERIN"/>
</dbReference>
<dbReference type="PANTHER" id="PTHR24027">
    <property type="entry name" value="CADHERIN-23"/>
    <property type="match status" value="1"/>
</dbReference>
<dbReference type="Pfam" id="PF06119">
    <property type="entry name" value="NIDO"/>
    <property type="match status" value="1"/>
</dbReference>
<dbReference type="Gene3D" id="2.60.40.60">
    <property type="entry name" value="Cadherins"/>
    <property type="match status" value="19"/>
</dbReference>
<feature type="domain" description="Cadherin" evidence="15">
    <location>
        <begin position="3042"/>
        <end position="3137"/>
    </location>
</feature>
<keyword evidence="4" id="KW-0677">Repeat</keyword>
<feature type="domain" description="Cadherin" evidence="15">
    <location>
        <begin position="1488"/>
        <end position="1602"/>
    </location>
</feature>
<dbReference type="InterPro" id="IPR001846">
    <property type="entry name" value="VWF_type-D"/>
</dbReference>
<keyword evidence="8" id="KW-1015">Disulfide bond</keyword>
<name>A0AA35R3Y8_GEOBA</name>
<dbReference type="GO" id="GO:0005509">
    <property type="term" value="F:calcium ion binding"/>
    <property type="evidence" value="ECO:0007669"/>
    <property type="project" value="UniProtKB-UniRule"/>
</dbReference>
<feature type="domain" description="Cadherin" evidence="15">
    <location>
        <begin position="2124"/>
        <end position="2228"/>
    </location>
</feature>
<dbReference type="GO" id="GO:0045296">
    <property type="term" value="F:cadherin binding"/>
    <property type="evidence" value="ECO:0007669"/>
    <property type="project" value="TreeGrafter"/>
</dbReference>
<feature type="domain" description="VWFD" evidence="16">
    <location>
        <begin position="453"/>
        <end position="664"/>
    </location>
</feature>